<reference evidence="1" key="2">
    <citation type="journal article" date="2023" name="IMA Fungus">
        <title>Comparative genomic study of the Penicillium genus elucidates a diverse pangenome and 15 lateral gene transfer events.</title>
        <authorList>
            <person name="Petersen C."/>
            <person name="Sorensen T."/>
            <person name="Nielsen M.R."/>
            <person name="Sondergaard T.E."/>
            <person name="Sorensen J.L."/>
            <person name="Fitzpatrick D.A."/>
            <person name="Frisvad J.C."/>
            <person name="Nielsen K.L."/>
        </authorList>
    </citation>
    <scope>NUCLEOTIDE SEQUENCE</scope>
    <source>
        <strain evidence="1">IBT 30069</strain>
    </source>
</reference>
<reference evidence="1" key="1">
    <citation type="submission" date="2022-11" db="EMBL/GenBank/DDBJ databases">
        <authorList>
            <person name="Petersen C."/>
        </authorList>
    </citation>
    <scope>NUCLEOTIDE SEQUENCE</scope>
    <source>
        <strain evidence="1">IBT 30069</strain>
    </source>
</reference>
<dbReference type="EMBL" id="JAPQKH010000006">
    <property type="protein sequence ID" value="KAJ5093140.1"/>
    <property type="molecule type" value="Genomic_DNA"/>
</dbReference>
<protein>
    <submittedName>
        <fullName evidence="1">Uncharacterized protein</fullName>
    </submittedName>
</protein>
<dbReference type="AlphaFoldDB" id="A0A9W9F3U8"/>
<gene>
    <name evidence="1" type="ORF">N7456_009001</name>
</gene>
<proteinExistence type="predicted"/>
<sequence>MARKQALVDTQLLYGEPANPAVSRTSEAVTEAWTDSTVGIDAFSSPAYQFWDNFDWDSDMFMTQGLGYPTFLGQEI</sequence>
<keyword evidence="2" id="KW-1185">Reference proteome</keyword>
<name>A0A9W9F3U8_9EURO</name>
<comment type="caution">
    <text evidence="1">The sequence shown here is derived from an EMBL/GenBank/DDBJ whole genome shotgun (WGS) entry which is preliminary data.</text>
</comment>
<evidence type="ECO:0000313" key="1">
    <source>
        <dbReference type="EMBL" id="KAJ5093140.1"/>
    </source>
</evidence>
<dbReference type="Proteomes" id="UP001149165">
    <property type="component" value="Unassembled WGS sequence"/>
</dbReference>
<accession>A0A9W9F3U8</accession>
<organism evidence="1 2">
    <name type="scientific">Penicillium angulare</name>
    <dbReference type="NCBI Taxonomy" id="116970"/>
    <lineage>
        <taxon>Eukaryota</taxon>
        <taxon>Fungi</taxon>
        <taxon>Dikarya</taxon>
        <taxon>Ascomycota</taxon>
        <taxon>Pezizomycotina</taxon>
        <taxon>Eurotiomycetes</taxon>
        <taxon>Eurotiomycetidae</taxon>
        <taxon>Eurotiales</taxon>
        <taxon>Aspergillaceae</taxon>
        <taxon>Penicillium</taxon>
    </lineage>
</organism>
<evidence type="ECO:0000313" key="2">
    <source>
        <dbReference type="Proteomes" id="UP001149165"/>
    </source>
</evidence>